<name>A0A5B8FXZ1_9RHOB</name>
<keyword evidence="2" id="KW-1185">Reference proteome</keyword>
<gene>
    <name evidence="1" type="ORF">FDP22_16690</name>
</gene>
<dbReference type="Proteomes" id="UP000305888">
    <property type="component" value="Chromosome"/>
</dbReference>
<evidence type="ECO:0000313" key="1">
    <source>
        <dbReference type="EMBL" id="QDL93776.1"/>
    </source>
</evidence>
<dbReference type="EMBL" id="CP040818">
    <property type="protein sequence ID" value="QDL93776.1"/>
    <property type="molecule type" value="Genomic_DNA"/>
</dbReference>
<dbReference type="KEGG" id="ppru:FDP22_16690"/>
<proteinExistence type="predicted"/>
<accession>A0A5B8FXZ1</accession>
<dbReference type="InterPro" id="IPR045516">
    <property type="entry name" value="DUF6477"/>
</dbReference>
<reference evidence="1 2" key="1">
    <citation type="submission" date="2019-06" db="EMBL/GenBank/DDBJ databases">
        <title>Genome sequence of Rhodobacteraceae bacterium D4M1.</title>
        <authorList>
            <person name="Cao J."/>
        </authorList>
    </citation>
    <scope>NUCLEOTIDE SEQUENCE [LARGE SCALE GENOMIC DNA]</scope>
    <source>
        <strain evidence="1 2">D4M1</strain>
    </source>
</reference>
<protein>
    <submittedName>
        <fullName evidence="1">Uncharacterized protein</fullName>
    </submittedName>
</protein>
<dbReference type="AlphaFoldDB" id="A0A5B8FXZ1"/>
<dbReference type="Pfam" id="PF20083">
    <property type="entry name" value="DUF6477"/>
    <property type="match status" value="1"/>
</dbReference>
<sequence>MLRAARAGLGAYARDIHLARILPGTDPARDPKATLRRLREMEAACDAARRARETGYSPSSHVSVLVALLAELRRVQGRTA</sequence>
<organism evidence="1 2">
    <name type="scientific">Paroceanicella profunda</name>
    <dbReference type="NCBI Taxonomy" id="2579971"/>
    <lineage>
        <taxon>Bacteria</taxon>
        <taxon>Pseudomonadati</taxon>
        <taxon>Pseudomonadota</taxon>
        <taxon>Alphaproteobacteria</taxon>
        <taxon>Rhodobacterales</taxon>
        <taxon>Paracoccaceae</taxon>
        <taxon>Paroceanicella</taxon>
    </lineage>
</organism>
<evidence type="ECO:0000313" key="2">
    <source>
        <dbReference type="Proteomes" id="UP000305888"/>
    </source>
</evidence>